<dbReference type="AlphaFoldDB" id="A0A8C6WFQ1"/>
<sequence length="416" mass="47155">MVNNVLSSLSNSKAKDIYGLDTIFLKKYKHYLTPPITKLINSSLEECTFPTALKSAIVIPIYKSGDKQAISNYRPISLLPVFSKAIEKVVAEQLTTHLENESLLHPMQFGFRTNHSTETACCYFMESIKSSLDTGKVVGAVFLDLRKAFDTVNHLVLLSKLKQYNVSINTLSWIKSYLAGRSQCVRVSEAVSPLRECTMGVPQGSILGPLLFSLYINDLPSVCDDVDVQMYADDTVIYTDGKDHEQVATKLSKAMDKISIWLNDSCLTLNVSKTATMFFSTKPNKKTYPLITVKGEKIENVNEFRYLGIILDSRLSFKKHIKKVCHTIKYNLFTFKSIRNSLTIQGAKTYFNAMILPHLLYGVSCWSQANKSTIKPLESLYKQALRILDRKSRQYHHCQILTKYKMLNFECIVRSA</sequence>
<dbReference type="Proteomes" id="UP000694523">
    <property type="component" value="Unplaced"/>
</dbReference>
<dbReference type="PROSITE" id="PS50878">
    <property type="entry name" value="RT_POL"/>
    <property type="match status" value="1"/>
</dbReference>
<evidence type="ECO:0000259" key="1">
    <source>
        <dbReference type="PROSITE" id="PS50878"/>
    </source>
</evidence>
<reference evidence="2" key="1">
    <citation type="submission" date="2025-08" db="UniProtKB">
        <authorList>
            <consortium name="Ensembl"/>
        </authorList>
    </citation>
    <scope>IDENTIFICATION</scope>
</reference>
<dbReference type="CDD" id="cd01650">
    <property type="entry name" value="RT_nLTR_like"/>
    <property type="match status" value="1"/>
</dbReference>
<name>A0A8C6WFQ1_9GOBI</name>
<accession>A0A8C6WFQ1</accession>
<evidence type="ECO:0000313" key="2">
    <source>
        <dbReference type="Ensembl" id="ENSNMLP00000003998.1"/>
    </source>
</evidence>
<dbReference type="InterPro" id="IPR000477">
    <property type="entry name" value="RT_dom"/>
</dbReference>
<proteinExistence type="predicted"/>
<keyword evidence="3" id="KW-1185">Reference proteome</keyword>
<dbReference type="Ensembl" id="ENSNMLT00000004584.1">
    <property type="protein sequence ID" value="ENSNMLP00000003998.1"/>
    <property type="gene ID" value="ENSNMLG00000002944.1"/>
</dbReference>
<feature type="domain" description="Reverse transcriptase" evidence="1">
    <location>
        <begin position="42"/>
        <end position="311"/>
    </location>
</feature>
<reference evidence="2" key="2">
    <citation type="submission" date="2025-09" db="UniProtKB">
        <authorList>
            <consortium name="Ensembl"/>
        </authorList>
    </citation>
    <scope>IDENTIFICATION</scope>
</reference>
<organism evidence="2 3">
    <name type="scientific">Neogobius melanostomus</name>
    <name type="common">round goby</name>
    <dbReference type="NCBI Taxonomy" id="47308"/>
    <lineage>
        <taxon>Eukaryota</taxon>
        <taxon>Metazoa</taxon>
        <taxon>Chordata</taxon>
        <taxon>Craniata</taxon>
        <taxon>Vertebrata</taxon>
        <taxon>Euteleostomi</taxon>
        <taxon>Actinopterygii</taxon>
        <taxon>Neopterygii</taxon>
        <taxon>Teleostei</taxon>
        <taxon>Neoteleostei</taxon>
        <taxon>Acanthomorphata</taxon>
        <taxon>Gobiaria</taxon>
        <taxon>Gobiiformes</taxon>
        <taxon>Gobioidei</taxon>
        <taxon>Gobiidae</taxon>
        <taxon>Benthophilinae</taxon>
        <taxon>Neogobiini</taxon>
        <taxon>Neogobius</taxon>
    </lineage>
</organism>
<protein>
    <recommendedName>
        <fullName evidence="1">Reverse transcriptase domain-containing protein</fullName>
    </recommendedName>
</protein>
<dbReference type="SUPFAM" id="SSF56672">
    <property type="entry name" value="DNA/RNA polymerases"/>
    <property type="match status" value="1"/>
</dbReference>
<dbReference type="PANTHER" id="PTHR33332">
    <property type="entry name" value="REVERSE TRANSCRIPTASE DOMAIN-CONTAINING PROTEIN"/>
    <property type="match status" value="1"/>
</dbReference>
<dbReference type="InterPro" id="IPR043502">
    <property type="entry name" value="DNA/RNA_pol_sf"/>
</dbReference>
<evidence type="ECO:0000313" key="3">
    <source>
        <dbReference type="Proteomes" id="UP000694523"/>
    </source>
</evidence>
<dbReference type="Pfam" id="PF00078">
    <property type="entry name" value="RVT_1"/>
    <property type="match status" value="1"/>
</dbReference>